<dbReference type="EMBL" id="WKFB01000214">
    <property type="protein sequence ID" value="KAF6731456.1"/>
    <property type="molecule type" value="Genomic_DNA"/>
</dbReference>
<reference evidence="2" key="1">
    <citation type="journal article" name="BMC Genomics">
        <title>Long-read sequencing and de novo genome assembly of marine medaka (Oryzias melastigma).</title>
        <authorList>
            <person name="Liang P."/>
            <person name="Saqib H.S.A."/>
            <person name="Ni X."/>
            <person name="Shen Y."/>
        </authorList>
    </citation>
    <scope>NUCLEOTIDE SEQUENCE</scope>
    <source>
        <strain evidence="2">Bigg-433</strain>
    </source>
</reference>
<evidence type="ECO:0000313" key="3">
    <source>
        <dbReference type="Proteomes" id="UP000646548"/>
    </source>
</evidence>
<name>A0A834CR94_ORYME</name>
<gene>
    <name evidence="2" type="ORF">FQA47_025116</name>
</gene>
<proteinExistence type="predicted"/>
<evidence type="ECO:0000313" key="2">
    <source>
        <dbReference type="EMBL" id="KAF6731456.1"/>
    </source>
</evidence>
<organism evidence="2 3">
    <name type="scientific">Oryzias melastigma</name>
    <name type="common">Marine medaka</name>
    <dbReference type="NCBI Taxonomy" id="30732"/>
    <lineage>
        <taxon>Eukaryota</taxon>
        <taxon>Metazoa</taxon>
        <taxon>Chordata</taxon>
        <taxon>Craniata</taxon>
        <taxon>Vertebrata</taxon>
        <taxon>Euteleostomi</taxon>
        <taxon>Actinopterygii</taxon>
        <taxon>Neopterygii</taxon>
        <taxon>Teleostei</taxon>
        <taxon>Neoteleostei</taxon>
        <taxon>Acanthomorphata</taxon>
        <taxon>Ovalentaria</taxon>
        <taxon>Atherinomorphae</taxon>
        <taxon>Beloniformes</taxon>
        <taxon>Adrianichthyidae</taxon>
        <taxon>Oryziinae</taxon>
        <taxon>Oryzias</taxon>
    </lineage>
</organism>
<dbReference type="AlphaFoldDB" id="A0A834CR94"/>
<protein>
    <submittedName>
        <fullName evidence="2">Uncharacterized protein</fullName>
    </submittedName>
</protein>
<accession>A0A834CR94</accession>
<feature type="region of interest" description="Disordered" evidence="1">
    <location>
        <begin position="72"/>
        <end position="96"/>
    </location>
</feature>
<evidence type="ECO:0000256" key="1">
    <source>
        <dbReference type="SAM" id="MobiDB-lite"/>
    </source>
</evidence>
<dbReference type="Proteomes" id="UP000646548">
    <property type="component" value="Unassembled WGS sequence"/>
</dbReference>
<sequence>MIKNPVLFSLEKDFQETPTSNLKGLNVLCYSIWLGKCSKRQQKPCLSSLGCPIKQQASYHWDRMTTTAGDKPMPLCPAARQDSPTTPTTSTQKHMHKGTDCTYKNKHLHTEKYDCYFKVLECWVRSHRHEHRK</sequence>
<comment type="caution">
    <text evidence="2">The sequence shown here is derived from an EMBL/GenBank/DDBJ whole genome shotgun (WGS) entry which is preliminary data.</text>
</comment>